<dbReference type="GO" id="GO:0005886">
    <property type="term" value="C:plasma membrane"/>
    <property type="evidence" value="ECO:0007669"/>
    <property type="project" value="UniProtKB-SubCell"/>
</dbReference>
<dbReference type="CDD" id="cd06173">
    <property type="entry name" value="MFS_MefA_like"/>
    <property type="match status" value="1"/>
</dbReference>
<reference evidence="8" key="1">
    <citation type="submission" date="2021-04" db="EMBL/GenBank/DDBJ databases">
        <title>Genome based classification of Actinospica acidithermotolerans sp. nov., an actinobacterium isolated from an Indonesian hot spring.</title>
        <authorList>
            <person name="Kusuma A.B."/>
            <person name="Putra K.E."/>
            <person name="Nafisah S."/>
            <person name="Loh J."/>
            <person name="Nouioui I."/>
            <person name="Goodfellow M."/>
        </authorList>
    </citation>
    <scope>NUCLEOTIDE SEQUENCE</scope>
    <source>
        <strain evidence="8">CSCA 57</strain>
    </source>
</reference>
<evidence type="ECO:0000256" key="4">
    <source>
        <dbReference type="ARBA" id="ARBA00022989"/>
    </source>
</evidence>
<feature type="transmembrane region" description="Helical" evidence="7">
    <location>
        <begin position="41"/>
        <end position="66"/>
    </location>
</feature>
<keyword evidence="9" id="KW-1185">Reference proteome</keyword>
<accession>A0A941EJW3</accession>
<dbReference type="Proteomes" id="UP000675781">
    <property type="component" value="Unassembled WGS sequence"/>
</dbReference>
<dbReference type="AlphaFoldDB" id="A0A941EJW3"/>
<evidence type="ECO:0000256" key="2">
    <source>
        <dbReference type="ARBA" id="ARBA00022475"/>
    </source>
</evidence>
<keyword evidence="3 7" id="KW-0812">Transmembrane</keyword>
<feature type="transmembrane region" description="Helical" evidence="7">
    <location>
        <begin position="372"/>
        <end position="389"/>
    </location>
</feature>
<dbReference type="Pfam" id="PF07690">
    <property type="entry name" value="MFS_1"/>
    <property type="match status" value="1"/>
</dbReference>
<dbReference type="InterPro" id="IPR011701">
    <property type="entry name" value="MFS"/>
</dbReference>
<evidence type="ECO:0000256" key="3">
    <source>
        <dbReference type="ARBA" id="ARBA00022692"/>
    </source>
</evidence>
<comment type="caution">
    <text evidence="8">The sequence shown here is derived from an EMBL/GenBank/DDBJ whole genome shotgun (WGS) entry which is preliminary data.</text>
</comment>
<dbReference type="InterPro" id="IPR036259">
    <property type="entry name" value="MFS_trans_sf"/>
</dbReference>
<feature type="transmembrane region" description="Helical" evidence="7">
    <location>
        <begin position="308"/>
        <end position="333"/>
    </location>
</feature>
<dbReference type="SUPFAM" id="SSF103473">
    <property type="entry name" value="MFS general substrate transporter"/>
    <property type="match status" value="1"/>
</dbReference>
<name>A0A941EJW3_9ACTN</name>
<evidence type="ECO:0000256" key="1">
    <source>
        <dbReference type="ARBA" id="ARBA00004651"/>
    </source>
</evidence>
<feature type="transmembrane region" description="Helical" evidence="7">
    <location>
        <begin position="254"/>
        <end position="277"/>
    </location>
</feature>
<evidence type="ECO:0000313" key="9">
    <source>
        <dbReference type="Proteomes" id="UP000675781"/>
    </source>
</evidence>
<dbReference type="PANTHER" id="PTHR23513:SF6">
    <property type="entry name" value="MAJOR FACILITATOR SUPERFAMILY ASSOCIATED DOMAIN-CONTAINING PROTEIN"/>
    <property type="match status" value="1"/>
</dbReference>
<organism evidence="8 9">
    <name type="scientific">Actinospica durhamensis</name>
    <dbReference type="NCBI Taxonomy" id="1508375"/>
    <lineage>
        <taxon>Bacteria</taxon>
        <taxon>Bacillati</taxon>
        <taxon>Actinomycetota</taxon>
        <taxon>Actinomycetes</taxon>
        <taxon>Catenulisporales</taxon>
        <taxon>Actinospicaceae</taxon>
        <taxon>Actinospica</taxon>
    </lineage>
</organism>
<feature type="compositionally biased region" description="Low complexity" evidence="6">
    <location>
        <begin position="399"/>
        <end position="420"/>
    </location>
</feature>
<feature type="transmembrane region" description="Helical" evidence="7">
    <location>
        <begin position="284"/>
        <end position="302"/>
    </location>
</feature>
<feature type="transmembrane region" description="Helical" evidence="7">
    <location>
        <begin position="222"/>
        <end position="248"/>
    </location>
</feature>
<evidence type="ECO:0000256" key="5">
    <source>
        <dbReference type="ARBA" id="ARBA00023136"/>
    </source>
</evidence>
<evidence type="ECO:0000256" key="6">
    <source>
        <dbReference type="SAM" id="MobiDB-lite"/>
    </source>
</evidence>
<feature type="region of interest" description="Disordered" evidence="6">
    <location>
        <begin position="398"/>
        <end position="429"/>
    </location>
</feature>
<sequence>MRALFRNRNYRIYLLGSTVDSIGDMAFWLAAAIWVKELTGSTAELGVCILMINLGTLLSPATGVLVDRLRRKRTLMVTNALTALALLSLLAVRGPGQVWLIFTVMFCYGLSSAITNAAFSGLKQQLMPKDLFAEANGLAQAIQQGSRLITPGIGLGLLAAFGGHVLAVMDAATFGFGLLCWSLVRIEDPKPQPPAPQERPGWWAESSAGFRYLFGTPLLRQLTAAFALALFAMGFLETLVIPVATVGLHHAPTWVGVLVTMMGVTGLAGGVLAGSLVRRIGPGMVTALGLALAGAACLAMAAPVTWIVLGAAALLGFGLPMAIVGSVTAVQLFTPNELMGRVSGADNLLVTSSQCIGIAVCAAAVGEIFYRDLCYFVGGVIALSALYLASRKAQRQGLPADAAGSDGSEASGAPASAVEGTSAAEPTPA</sequence>
<feature type="transmembrane region" description="Helical" evidence="7">
    <location>
        <begin position="98"/>
        <end position="119"/>
    </location>
</feature>
<gene>
    <name evidence="8" type="ORF">KDL01_02700</name>
</gene>
<feature type="transmembrane region" description="Helical" evidence="7">
    <location>
        <begin position="12"/>
        <end position="35"/>
    </location>
</feature>
<comment type="subcellular location">
    <subcellularLocation>
        <location evidence="1">Cell membrane</location>
        <topology evidence="1">Multi-pass membrane protein</topology>
    </subcellularLocation>
</comment>
<keyword evidence="5 7" id="KW-0472">Membrane</keyword>
<dbReference type="Gene3D" id="1.20.1250.20">
    <property type="entry name" value="MFS general substrate transporter like domains"/>
    <property type="match status" value="1"/>
</dbReference>
<proteinExistence type="predicted"/>
<protein>
    <submittedName>
        <fullName evidence="8">MFS transporter</fullName>
    </submittedName>
</protein>
<evidence type="ECO:0000313" key="8">
    <source>
        <dbReference type="EMBL" id="MBR7832150.1"/>
    </source>
</evidence>
<dbReference type="EMBL" id="JAGSOG010000007">
    <property type="protein sequence ID" value="MBR7832150.1"/>
    <property type="molecule type" value="Genomic_DNA"/>
</dbReference>
<evidence type="ECO:0000256" key="7">
    <source>
        <dbReference type="SAM" id="Phobius"/>
    </source>
</evidence>
<keyword evidence="4 7" id="KW-1133">Transmembrane helix</keyword>
<feature type="transmembrane region" description="Helical" evidence="7">
    <location>
        <begin position="73"/>
        <end position="92"/>
    </location>
</feature>
<keyword evidence="2" id="KW-1003">Cell membrane</keyword>
<dbReference type="RefSeq" id="WP_212526685.1">
    <property type="nucleotide sequence ID" value="NZ_JAGSOG010000007.1"/>
</dbReference>
<dbReference type="GO" id="GO:0022857">
    <property type="term" value="F:transmembrane transporter activity"/>
    <property type="evidence" value="ECO:0007669"/>
    <property type="project" value="InterPro"/>
</dbReference>
<dbReference type="PANTHER" id="PTHR23513">
    <property type="entry name" value="INTEGRAL MEMBRANE EFFLUX PROTEIN-RELATED"/>
    <property type="match status" value="1"/>
</dbReference>